<keyword evidence="4 9" id="KW-0812">Transmembrane</keyword>
<feature type="transmembrane region" description="Helical" evidence="9">
    <location>
        <begin position="407"/>
        <end position="429"/>
    </location>
</feature>
<reference evidence="10" key="2">
    <citation type="submission" date="2020-09" db="EMBL/GenBank/DDBJ databases">
        <authorList>
            <person name="Sun Q."/>
            <person name="Ohkuma M."/>
        </authorList>
    </citation>
    <scope>NUCLEOTIDE SEQUENCE</scope>
    <source>
        <strain evidence="10">JCM 4346</strain>
    </source>
</reference>
<sequence>MNAVPNALMPTATTLLTRRHSLTLAAAWLATRALMLWLLAHDATLPRLGEGRVAREVWHRYHHWYGVLTHGAFPADDPLWQYPPGAGPLLLSPALLPGLTYFQAFVALTLAADAVTALALARAGARPGRSLRGAALWVGGLPLLLHVPLARYDVQVTALAVLSLLALPRSTRACGALAALGALVKVWPVLVLLGIHRRQKGREGAKRRTDRRKEPGAWTGFKGPRTGAAAWASAAVTATVLLALVTALFDHPFAFLRHQGGRGVQIESLGGTVLLLATHAGWPGEVRYQYGAMEFTGPHVALVADASLALTAVAFGLLLLWRLRCRHWTPTTPHDAALSAVLLFTVTSRVISPQYMIWLLGLAAVCLTSRHTTQRPVAALVTAATAVSAAVYPALYHEVTTCTWTGVTLMLVRNGLLAAAAALSFARLWRSGTARTGRDTGSRPQVLRERPVPASL</sequence>
<evidence type="ECO:0000256" key="9">
    <source>
        <dbReference type="SAM" id="Phobius"/>
    </source>
</evidence>
<evidence type="ECO:0000256" key="7">
    <source>
        <dbReference type="ARBA" id="ARBA00024033"/>
    </source>
</evidence>
<feature type="transmembrane region" description="Helical" evidence="9">
    <location>
        <begin position="377"/>
        <end position="395"/>
    </location>
</feature>
<feature type="transmembrane region" description="Helical" evidence="9">
    <location>
        <begin position="101"/>
        <end position="121"/>
    </location>
</feature>
<keyword evidence="5 9" id="KW-1133">Transmembrane helix</keyword>
<feature type="transmembrane region" description="Helical" evidence="9">
    <location>
        <begin position="170"/>
        <end position="193"/>
    </location>
</feature>
<evidence type="ECO:0000256" key="1">
    <source>
        <dbReference type="ARBA" id="ARBA00004651"/>
    </source>
</evidence>
<name>A0A918FLX4_9ACTN</name>
<protein>
    <submittedName>
        <fullName evidence="10">Membrane protein</fullName>
    </submittedName>
</protein>
<dbReference type="GO" id="GO:0016758">
    <property type="term" value="F:hexosyltransferase activity"/>
    <property type="evidence" value="ECO:0007669"/>
    <property type="project" value="InterPro"/>
</dbReference>
<evidence type="ECO:0000313" key="11">
    <source>
        <dbReference type="Proteomes" id="UP000658320"/>
    </source>
</evidence>
<feature type="region of interest" description="Disordered" evidence="8">
    <location>
        <begin position="434"/>
        <end position="456"/>
    </location>
</feature>
<gene>
    <name evidence="10" type="ORF">GCM10010251_83270</name>
</gene>
<dbReference type="AlphaFoldDB" id="A0A918FLX4"/>
<organism evidence="10 11">
    <name type="scientific">Streptomyces aurantiogriseus</name>
    <dbReference type="NCBI Taxonomy" id="66870"/>
    <lineage>
        <taxon>Bacteria</taxon>
        <taxon>Bacillati</taxon>
        <taxon>Actinomycetota</taxon>
        <taxon>Actinomycetes</taxon>
        <taxon>Kitasatosporales</taxon>
        <taxon>Streptomycetaceae</taxon>
        <taxon>Streptomyces</taxon>
    </lineage>
</organism>
<dbReference type="Pfam" id="PF09594">
    <property type="entry name" value="GT87"/>
    <property type="match status" value="1"/>
</dbReference>
<accession>A0A918FLX4</accession>
<keyword evidence="3" id="KW-0808">Transferase</keyword>
<dbReference type="InterPro" id="IPR018584">
    <property type="entry name" value="GT87"/>
</dbReference>
<reference evidence="10" key="1">
    <citation type="journal article" date="2014" name="Int. J. Syst. Evol. Microbiol.">
        <title>Complete genome sequence of Corynebacterium casei LMG S-19264T (=DSM 44701T), isolated from a smear-ripened cheese.</title>
        <authorList>
            <consortium name="US DOE Joint Genome Institute (JGI-PGF)"/>
            <person name="Walter F."/>
            <person name="Albersmeier A."/>
            <person name="Kalinowski J."/>
            <person name="Ruckert C."/>
        </authorList>
    </citation>
    <scope>NUCLEOTIDE SEQUENCE</scope>
    <source>
        <strain evidence="10">JCM 4346</strain>
    </source>
</reference>
<evidence type="ECO:0000313" key="10">
    <source>
        <dbReference type="EMBL" id="GGR53618.1"/>
    </source>
</evidence>
<keyword evidence="2" id="KW-1003">Cell membrane</keyword>
<dbReference type="GO" id="GO:0005886">
    <property type="term" value="C:plasma membrane"/>
    <property type="evidence" value="ECO:0007669"/>
    <property type="project" value="UniProtKB-SubCell"/>
</dbReference>
<feature type="transmembrane region" description="Helical" evidence="9">
    <location>
        <begin position="21"/>
        <end position="40"/>
    </location>
</feature>
<evidence type="ECO:0000256" key="4">
    <source>
        <dbReference type="ARBA" id="ARBA00022692"/>
    </source>
</evidence>
<evidence type="ECO:0000256" key="5">
    <source>
        <dbReference type="ARBA" id="ARBA00022989"/>
    </source>
</evidence>
<proteinExistence type="inferred from homology"/>
<keyword evidence="6 9" id="KW-0472">Membrane</keyword>
<feature type="transmembrane region" description="Helical" evidence="9">
    <location>
        <begin position="300"/>
        <end position="321"/>
    </location>
</feature>
<dbReference type="InterPro" id="IPR016570">
    <property type="entry name" value="UCP010361"/>
</dbReference>
<evidence type="ECO:0000256" key="2">
    <source>
        <dbReference type="ARBA" id="ARBA00022475"/>
    </source>
</evidence>
<evidence type="ECO:0000256" key="3">
    <source>
        <dbReference type="ARBA" id="ARBA00022679"/>
    </source>
</evidence>
<comment type="similarity">
    <text evidence="7">Belongs to the glycosyltransferase 87 family.</text>
</comment>
<dbReference type="EMBL" id="BMSX01000029">
    <property type="protein sequence ID" value="GGR53618.1"/>
    <property type="molecule type" value="Genomic_DNA"/>
</dbReference>
<dbReference type="Proteomes" id="UP000658320">
    <property type="component" value="Unassembled WGS sequence"/>
</dbReference>
<evidence type="ECO:0000256" key="6">
    <source>
        <dbReference type="ARBA" id="ARBA00023136"/>
    </source>
</evidence>
<keyword evidence="11" id="KW-1185">Reference proteome</keyword>
<feature type="transmembrane region" description="Helical" evidence="9">
    <location>
        <begin position="133"/>
        <end position="150"/>
    </location>
</feature>
<comment type="caution">
    <text evidence="10">The sequence shown here is derived from an EMBL/GenBank/DDBJ whole genome shotgun (WGS) entry which is preliminary data.</text>
</comment>
<feature type="compositionally biased region" description="Basic and acidic residues" evidence="8">
    <location>
        <begin position="436"/>
        <end position="456"/>
    </location>
</feature>
<dbReference type="PIRSF" id="PIRSF010361">
    <property type="entry name" value="UCP010361"/>
    <property type="match status" value="1"/>
</dbReference>
<feature type="transmembrane region" description="Helical" evidence="9">
    <location>
        <begin position="228"/>
        <end position="249"/>
    </location>
</feature>
<comment type="subcellular location">
    <subcellularLocation>
        <location evidence="1">Cell membrane</location>
        <topology evidence="1">Multi-pass membrane protein</topology>
    </subcellularLocation>
</comment>
<evidence type="ECO:0000256" key="8">
    <source>
        <dbReference type="SAM" id="MobiDB-lite"/>
    </source>
</evidence>